<keyword evidence="6 12" id="KW-0297">G-protein coupled receptor</keyword>
<dbReference type="InterPro" id="IPR000826">
    <property type="entry name" value="Formyl_rcpt-rel"/>
</dbReference>
<evidence type="ECO:0000256" key="13">
    <source>
        <dbReference type="SAM" id="Phobius"/>
    </source>
</evidence>
<dbReference type="InterPro" id="IPR003981">
    <property type="entry name" value="Leukotriene_B4_rcpt"/>
</dbReference>
<name>A0A8J6FFW5_ELECQ</name>
<dbReference type="PROSITE" id="PS50262">
    <property type="entry name" value="G_PROTEIN_RECEP_F1_2"/>
    <property type="match status" value="1"/>
</dbReference>
<comment type="similarity">
    <text evidence="11">Belongs to the chemokine-like receptor (CMKLR) family.</text>
</comment>
<dbReference type="GO" id="GO:0007200">
    <property type="term" value="P:phospholipase C-activating G protein-coupled receptor signaling pathway"/>
    <property type="evidence" value="ECO:0007669"/>
    <property type="project" value="TreeGrafter"/>
</dbReference>
<keyword evidence="3" id="KW-0597">Phosphoprotein</keyword>
<feature type="domain" description="G-protein coupled receptors family 1 profile" evidence="14">
    <location>
        <begin position="40"/>
        <end position="285"/>
    </location>
</feature>
<dbReference type="PANTHER" id="PTHR24225">
    <property type="entry name" value="CHEMOTACTIC RECEPTOR"/>
    <property type="match status" value="1"/>
</dbReference>
<dbReference type="EMBL" id="WNTK01000003">
    <property type="protein sequence ID" value="KAG9487272.1"/>
    <property type="molecule type" value="Genomic_DNA"/>
</dbReference>
<dbReference type="Proteomes" id="UP000770717">
    <property type="component" value="Unassembled WGS sequence"/>
</dbReference>
<dbReference type="InterPro" id="IPR000276">
    <property type="entry name" value="GPCR_Rhodpsn"/>
</dbReference>
<dbReference type="PRINTS" id="PR00237">
    <property type="entry name" value="GPCRRHODOPSN"/>
</dbReference>
<keyword evidence="2" id="KW-1003">Cell membrane</keyword>
<dbReference type="GO" id="GO:0006954">
    <property type="term" value="P:inflammatory response"/>
    <property type="evidence" value="ECO:0007669"/>
    <property type="project" value="TreeGrafter"/>
</dbReference>
<proteinExistence type="inferred from homology"/>
<comment type="subcellular location">
    <subcellularLocation>
        <location evidence="1">Cell membrane</location>
        <topology evidence="1">Multi-pass membrane protein</topology>
    </subcellularLocation>
</comment>
<comment type="similarity">
    <text evidence="12">Belongs to the G-protein coupled receptor 1 family.</text>
</comment>
<dbReference type="GO" id="GO:0007204">
    <property type="term" value="P:positive regulation of cytosolic calcium ion concentration"/>
    <property type="evidence" value="ECO:0007669"/>
    <property type="project" value="TreeGrafter"/>
</dbReference>
<feature type="transmembrane region" description="Helical" evidence="13">
    <location>
        <begin position="264"/>
        <end position="287"/>
    </location>
</feature>
<dbReference type="GO" id="GO:0004974">
    <property type="term" value="F:leukotriene receptor activity"/>
    <property type="evidence" value="ECO:0007669"/>
    <property type="project" value="InterPro"/>
</dbReference>
<dbReference type="InterPro" id="IPR017452">
    <property type="entry name" value="GPCR_Rhodpsn_7TM"/>
</dbReference>
<feature type="transmembrane region" description="Helical" evidence="13">
    <location>
        <begin position="224"/>
        <end position="244"/>
    </location>
</feature>
<dbReference type="GO" id="GO:0004875">
    <property type="term" value="F:complement receptor activity"/>
    <property type="evidence" value="ECO:0007669"/>
    <property type="project" value="TreeGrafter"/>
</dbReference>
<keyword evidence="5 13" id="KW-1133">Transmembrane helix</keyword>
<keyword evidence="9" id="KW-0325">Glycoprotein</keyword>
<evidence type="ECO:0000256" key="4">
    <source>
        <dbReference type="ARBA" id="ARBA00022692"/>
    </source>
</evidence>
<keyword evidence="7 13" id="KW-0472">Membrane</keyword>
<evidence type="ECO:0000256" key="1">
    <source>
        <dbReference type="ARBA" id="ARBA00004651"/>
    </source>
</evidence>
<evidence type="ECO:0000313" key="16">
    <source>
        <dbReference type="Proteomes" id="UP000770717"/>
    </source>
</evidence>
<feature type="transmembrane region" description="Helical" evidence="13">
    <location>
        <begin position="61"/>
        <end position="83"/>
    </location>
</feature>
<protein>
    <recommendedName>
        <fullName evidence="14">G-protein coupled receptors family 1 profile domain-containing protein</fullName>
    </recommendedName>
</protein>
<evidence type="ECO:0000256" key="11">
    <source>
        <dbReference type="ARBA" id="ARBA00025736"/>
    </source>
</evidence>
<organism evidence="15 16">
    <name type="scientific">Eleutherodactylus coqui</name>
    <name type="common">Puerto Rican coqui</name>
    <dbReference type="NCBI Taxonomy" id="57060"/>
    <lineage>
        <taxon>Eukaryota</taxon>
        <taxon>Metazoa</taxon>
        <taxon>Chordata</taxon>
        <taxon>Craniata</taxon>
        <taxon>Vertebrata</taxon>
        <taxon>Euteleostomi</taxon>
        <taxon>Amphibia</taxon>
        <taxon>Batrachia</taxon>
        <taxon>Anura</taxon>
        <taxon>Neobatrachia</taxon>
        <taxon>Hyloidea</taxon>
        <taxon>Eleutherodactylidae</taxon>
        <taxon>Eleutherodactylinae</taxon>
        <taxon>Eleutherodactylus</taxon>
        <taxon>Eleutherodactylus</taxon>
    </lineage>
</organism>
<reference evidence="15" key="1">
    <citation type="thesis" date="2020" institute="ProQuest LLC" country="789 East Eisenhower Parkway, Ann Arbor, MI, USA">
        <title>Comparative Genomics and Chromosome Evolution.</title>
        <authorList>
            <person name="Mudd A.B."/>
        </authorList>
    </citation>
    <scope>NUCLEOTIDE SEQUENCE</scope>
    <source>
        <strain evidence="15">HN-11 Male</strain>
        <tissue evidence="15">Kidney and liver</tissue>
    </source>
</reference>
<accession>A0A8J6FFW5</accession>
<sequence length="352" mass="39394">MCSVNSTFTNSSKMTCLYSGVSTNIGIAILSVSFIIGLPGNAFVIWTMLTQMKKRTVTCVLILHLAVADIIVLLTAPFFLHVLSTGSWIFGNIFCKMCFYICSLTMYTSVFLITLMSIDRFLAVTQPFTSQKLRTTQIVRVMIALIWVLASLLSCAIFFYQGEARCNGHLQCRPMHPSPNHMVFQYTFEILNGFVIPFTIIVSCYVFIGLRLRTARFPTKQKTNRLIIMIIVMFALFWLPYQIVNMLQVSGEIFSSPSLTTAALLARPNVIAFAFLSSSANPILYVFAGGNFIKTAGVGFMAKLFEATAFEVLSLRKISQALRQRSRTESVELDKCVKEAEQNKSTLPNQTD</sequence>
<evidence type="ECO:0000313" key="15">
    <source>
        <dbReference type="EMBL" id="KAG9487272.1"/>
    </source>
</evidence>
<dbReference type="SUPFAM" id="SSF81321">
    <property type="entry name" value="Family A G protein-coupled receptor-like"/>
    <property type="match status" value="1"/>
</dbReference>
<dbReference type="AlphaFoldDB" id="A0A8J6FFW5"/>
<feature type="transmembrane region" description="Helical" evidence="13">
    <location>
        <begin position="89"/>
        <end position="118"/>
    </location>
</feature>
<evidence type="ECO:0000259" key="14">
    <source>
        <dbReference type="PROSITE" id="PS50262"/>
    </source>
</evidence>
<feature type="transmembrane region" description="Helical" evidence="13">
    <location>
        <begin position="190"/>
        <end position="212"/>
    </location>
</feature>
<dbReference type="Pfam" id="PF00001">
    <property type="entry name" value="7tm_1"/>
    <property type="match status" value="1"/>
</dbReference>
<dbReference type="PANTHER" id="PTHR24225:SF72">
    <property type="entry name" value="G-PROTEIN COUPLED RECEPTORS FAMILY 1 PROFILE DOMAIN-CONTAINING PROTEIN-RELATED"/>
    <property type="match status" value="1"/>
</dbReference>
<evidence type="ECO:0000256" key="3">
    <source>
        <dbReference type="ARBA" id="ARBA00022553"/>
    </source>
</evidence>
<evidence type="ECO:0000256" key="9">
    <source>
        <dbReference type="ARBA" id="ARBA00023180"/>
    </source>
</evidence>
<dbReference type="PRINTS" id="PR01476">
    <property type="entry name" value="LTBRECEPTOR"/>
</dbReference>
<evidence type="ECO:0000256" key="2">
    <source>
        <dbReference type="ARBA" id="ARBA00022475"/>
    </source>
</evidence>
<evidence type="ECO:0000256" key="7">
    <source>
        <dbReference type="ARBA" id="ARBA00023136"/>
    </source>
</evidence>
<keyword evidence="10 12" id="KW-0807">Transducer</keyword>
<dbReference type="Gene3D" id="1.20.1070.10">
    <property type="entry name" value="Rhodopsin 7-helix transmembrane proteins"/>
    <property type="match status" value="1"/>
</dbReference>
<comment type="caution">
    <text evidence="15">The sequence shown here is derived from an EMBL/GenBank/DDBJ whole genome shotgun (WGS) entry which is preliminary data.</text>
</comment>
<dbReference type="FunFam" id="1.20.1070.10:FF:000109">
    <property type="entry name" value="Leukotriene B4 receptor"/>
    <property type="match status" value="1"/>
</dbReference>
<keyword evidence="4 12" id="KW-0812">Transmembrane</keyword>
<dbReference type="GO" id="GO:0005886">
    <property type="term" value="C:plasma membrane"/>
    <property type="evidence" value="ECO:0007669"/>
    <property type="project" value="UniProtKB-SubCell"/>
</dbReference>
<evidence type="ECO:0000256" key="5">
    <source>
        <dbReference type="ARBA" id="ARBA00022989"/>
    </source>
</evidence>
<feature type="transmembrane region" description="Helical" evidence="13">
    <location>
        <begin position="138"/>
        <end position="160"/>
    </location>
</feature>
<feature type="transmembrane region" description="Helical" evidence="13">
    <location>
        <begin position="27"/>
        <end position="49"/>
    </location>
</feature>
<evidence type="ECO:0000256" key="8">
    <source>
        <dbReference type="ARBA" id="ARBA00023170"/>
    </source>
</evidence>
<dbReference type="PROSITE" id="PS00237">
    <property type="entry name" value="G_PROTEIN_RECEP_F1_1"/>
    <property type="match status" value="1"/>
</dbReference>
<evidence type="ECO:0000256" key="12">
    <source>
        <dbReference type="RuleBase" id="RU000688"/>
    </source>
</evidence>
<keyword evidence="16" id="KW-1185">Reference proteome</keyword>
<dbReference type="OrthoDB" id="8888529at2759"/>
<evidence type="ECO:0000256" key="10">
    <source>
        <dbReference type="ARBA" id="ARBA00023224"/>
    </source>
</evidence>
<keyword evidence="8 12" id="KW-0675">Receptor</keyword>
<gene>
    <name evidence="15" type="ORF">GDO78_007244</name>
</gene>
<evidence type="ECO:0000256" key="6">
    <source>
        <dbReference type="ARBA" id="ARBA00023040"/>
    </source>
</evidence>